<organism evidence="3 4">
    <name type="scientific">Hemibagrus wyckioides</name>
    <dbReference type="NCBI Taxonomy" id="337641"/>
    <lineage>
        <taxon>Eukaryota</taxon>
        <taxon>Metazoa</taxon>
        <taxon>Chordata</taxon>
        <taxon>Craniata</taxon>
        <taxon>Vertebrata</taxon>
        <taxon>Euteleostomi</taxon>
        <taxon>Actinopterygii</taxon>
        <taxon>Neopterygii</taxon>
        <taxon>Teleostei</taxon>
        <taxon>Ostariophysi</taxon>
        <taxon>Siluriformes</taxon>
        <taxon>Bagridae</taxon>
        <taxon>Hemibagrus</taxon>
    </lineage>
</organism>
<dbReference type="Proteomes" id="UP000824219">
    <property type="component" value="Linkage Group LG26"/>
</dbReference>
<evidence type="ECO:0000313" key="3">
    <source>
        <dbReference type="EMBL" id="KAG7315884.1"/>
    </source>
</evidence>
<dbReference type="InterPro" id="IPR033549">
    <property type="entry name" value="NFAM1"/>
</dbReference>
<dbReference type="GO" id="GO:0050861">
    <property type="term" value="P:positive regulation of B cell receptor signaling pathway"/>
    <property type="evidence" value="ECO:0007669"/>
    <property type="project" value="InterPro"/>
</dbReference>
<dbReference type="EMBL" id="JAHKSW010000026">
    <property type="protein sequence ID" value="KAG7315884.1"/>
    <property type="molecule type" value="Genomic_DNA"/>
</dbReference>
<dbReference type="AlphaFoldDB" id="A0A9D3N6Y2"/>
<evidence type="ECO:0000313" key="4">
    <source>
        <dbReference type="Proteomes" id="UP000824219"/>
    </source>
</evidence>
<dbReference type="GO" id="GO:0045121">
    <property type="term" value="C:membrane raft"/>
    <property type="evidence" value="ECO:0007669"/>
    <property type="project" value="TreeGrafter"/>
</dbReference>
<comment type="caution">
    <text evidence="3">The sequence shown here is derived from an EMBL/GenBank/DDBJ whole genome shotgun (WGS) entry which is preliminary data.</text>
</comment>
<feature type="transmembrane region" description="Helical" evidence="1">
    <location>
        <begin position="118"/>
        <end position="143"/>
    </location>
</feature>
<keyword evidence="4" id="KW-1185">Reference proteome</keyword>
<feature type="signal peptide" evidence="2">
    <location>
        <begin position="1"/>
        <end position="22"/>
    </location>
</feature>
<name>A0A9D3N6Y2_9TELE</name>
<dbReference type="PANTHER" id="PTHR35680:SF1">
    <property type="entry name" value="NFAT ACTIVATION MOLECULE 1"/>
    <property type="match status" value="1"/>
</dbReference>
<keyword evidence="1" id="KW-1133">Transmembrane helix</keyword>
<evidence type="ECO:0000256" key="1">
    <source>
        <dbReference type="SAM" id="Phobius"/>
    </source>
</evidence>
<protein>
    <submittedName>
        <fullName evidence="3">Uncharacterized protein</fullName>
    </submittedName>
</protein>
<dbReference type="GO" id="GO:0045577">
    <property type="term" value="P:regulation of B cell differentiation"/>
    <property type="evidence" value="ECO:0007669"/>
    <property type="project" value="InterPro"/>
</dbReference>
<dbReference type="GO" id="GO:0001819">
    <property type="term" value="P:positive regulation of cytokine production"/>
    <property type="evidence" value="ECO:0007669"/>
    <property type="project" value="InterPro"/>
</dbReference>
<keyword evidence="1" id="KW-0812">Transmembrane</keyword>
<dbReference type="GO" id="GO:0050853">
    <property type="term" value="P:B cell receptor signaling pathway"/>
    <property type="evidence" value="ECO:0007669"/>
    <property type="project" value="TreeGrafter"/>
</dbReference>
<gene>
    <name evidence="3" type="ORF">KOW79_020750</name>
</gene>
<keyword evidence="1" id="KW-0472">Membrane</keyword>
<reference evidence="3 4" key="1">
    <citation type="submission" date="2021-06" db="EMBL/GenBank/DDBJ databases">
        <title>Chromosome-level genome assembly of the red-tail catfish (Hemibagrus wyckioides).</title>
        <authorList>
            <person name="Shao F."/>
        </authorList>
    </citation>
    <scope>NUCLEOTIDE SEQUENCE [LARGE SCALE GENOMIC DNA]</scope>
    <source>
        <strain evidence="3">EC202008001</strain>
        <tissue evidence="3">Blood</tissue>
    </source>
</reference>
<feature type="chain" id="PRO_5039594516" evidence="2">
    <location>
        <begin position="23"/>
        <end position="233"/>
    </location>
</feature>
<dbReference type="GO" id="GO:0004888">
    <property type="term" value="F:transmembrane signaling receptor activity"/>
    <property type="evidence" value="ECO:0007669"/>
    <property type="project" value="InterPro"/>
</dbReference>
<sequence length="233" mass="26439">MLTAQFGVFWIVLLCCCYKSEAKLLLKNRTCVALAGEAVIHRLEIMPDNSTEGRIRCFHNSHQVWEQSIDKANSLIRMSANIIMHNSSCSGEYYFEYMNEKQYWVVLVRESGFQPNTMMFAIHLLVVISILLLLSVIGSVYIYKWYKNHSPSEGDGDKVKAKKRKRNTVATVEGAMSESVYTALQHNTVSVYDVLNVDEAKTASTESQTSKKKVSKTSKPVEEGIFESVYENL</sequence>
<dbReference type="PANTHER" id="PTHR35680">
    <property type="entry name" value="NFAT ACTIVATION MOLECULE 1"/>
    <property type="match status" value="1"/>
</dbReference>
<keyword evidence="2" id="KW-0732">Signal</keyword>
<evidence type="ECO:0000256" key="2">
    <source>
        <dbReference type="SAM" id="SignalP"/>
    </source>
</evidence>
<dbReference type="OrthoDB" id="8830760at2759"/>
<proteinExistence type="predicted"/>
<accession>A0A9D3N6Y2</accession>